<dbReference type="Gene3D" id="3.40.50.300">
    <property type="entry name" value="P-loop containing nucleotide triphosphate hydrolases"/>
    <property type="match status" value="1"/>
</dbReference>
<dbReference type="GO" id="GO:0043531">
    <property type="term" value="F:ADP binding"/>
    <property type="evidence" value="ECO:0007669"/>
    <property type="project" value="InterPro"/>
</dbReference>
<dbReference type="GO" id="GO:0000160">
    <property type="term" value="P:phosphorelay signal transduction system"/>
    <property type="evidence" value="ECO:0007669"/>
    <property type="project" value="InterPro"/>
</dbReference>
<reference evidence="8" key="1">
    <citation type="journal article" date="2014" name="Int. J. Syst. Evol. Microbiol.">
        <title>Complete genome sequence of Corynebacterium casei LMG S-19264T (=DSM 44701T), isolated from a smear-ripened cheese.</title>
        <authorList>
            <consortium name="US DOE Joint Genome Institute (JGI-PGF)"/>
            <person name="Walter F."/>
            <person name="Albersmeier A."/>
            <person name="Kalinowski J."/>
            <person name="Ruckert C."/>
        </authorList>
    </citation>
    <scope>NUCLEOTIDE SEQUENCE</scope>
    <source>
        <strain evidence="8">CGMCC 4.7299</strain>
    </source>
</reference>
<keyword evidence="3 5" id="KW-0238">DNA-binding</keyword>
<keyword evidence="2" id="KW-0805">Transcription regulation</keyword>
<comment type="caution">
    <text evidence="8">The sequence shown here is derived from an EMBL/GenBank/DDBJ whole genome shotgun (WGS) entry which is preliminary data.</text>
</comment>
<dbReference type="GO" id="GO:0003677">
    <property type="term" value="F:DNA binding"/>
    <property type="evidence" value="ECO:0007669"/>
    <property type="project" value="UniProtKB-UniRule"/>
</dbReference>
<dbReference type="InterPro" id="IPR002182">
    <property type="entry name" value="NB-ARC"/>
</dbReference>
<evidence type="ECO:0000256" key="4">
    <source>
        <dbReference type="ARBA" id="ARBA00023163"/>
    </source>
</evidence>
<gene>
    <name evidence="8" type="ORF">GCM10012284_14730</name>
</gene>
<feature type="DNA-binding region" description="OmpR/PhoB-type" evidence="5">
    <location>
        <begin position="1"/>
        <end position="104"/>
    </location>
</feature>
<dbReference type="PANTHER" id="PTHR35807:SF1">
    <property type="entry name" value="TRANSCRIPTIONAL REGULATOR REDD"/>
    <property type="match status" value="1"/>
</dbReference>
<dbReference type="Pfam" id="PF25873">
    <property type="entry name" value="WHD_MalT"/>
    <property type="match status" value="1"/>
</dbReference>
<name>A0A8J3BY02_9ACTN</name>
<dbReference type="InterPro" id="IPR027417">
    <property type="entry name" value="P-loop_NTPase"/>
</dbReference>
<dbReference type="InterPro" id="IPR036388">
    <property type="entry name" value="WH-like_DNA-bd_sf"/>
</dbReference>
<dbReference type="SMART" id="SM01043">
    <property type="entry name" value="BTAD"/>
    <property type="match status" value="1"/>
</dbReference>
<dbReference type="InterPro" id="IPR011990">
    <property type="entry name" value="TPR-like_helical_dom_sf"/>
</dbReference>
<dbReference type="InterPro" id="IPR005158">
    <property type="entry name" value="BTAD"/>
</dbReference>
<evidence type="ECO:0000256" key="3">
    <source>
        <dbReference type="ARBA" id="ARBA00023125"/>
    </source>
</evidence>
<dbReference type="InterPro" id="IPR001867">
    <property type="entry name" value="OmpR/PhoB-type_DNA-bd"/>
</dbReference>
<dbReference type="SUPFAM" id="SSF46894">
    <property type="entry name" value="C-terminal effector domain of the bipartite response regulators"/>
    <property type="match status" value="1"/>
</dbReference>
<evidence type="ECO:0000313" key="9">
    <source>
        <dbReference type="Proteomes" id="UP000656042"/>
    </source>
</evidence>
<dbReference type="InterPro" id="IPR059106">
    <property type="entry name" value="WHD_MalT"/>
</dbReference>
<organism evidence="8 9">
    <name type="scientific">Mangrovihabitans endophyticus</name>
    <dbReference type="NCBI Taxonomy" id="1751298"/>
    <lineage>
        <taxon>Bacteria</taxon>
        <taxon>Bacillati</taxon>
        <taxon>Actinomycetota</taxon>
        <taxon>Actinomycetes</taxon>
        <taxon>Micromonosporales</taxon>
        <taxon>Micromonosporaceae</taxon>
        <taxon>Mangrovihabitans</taxon>
    </lineage>
</organism>
<dbReference type="PANTHER" id="PTHR35807">
    <property type="entry name" value="TRANSCRIPTIONAL REGULATOR REDD-RELATED"/>
    <property type="match status" value="1"/>
</dbReference>
<proteinExistence type="inferred from homology"/>
<feature type="domain" description="OmpR/PhoB-type" evidence="7">
    <location>
        <begin position="1"/>
        <end position="104"/>
    </location>
</feature>
<dbReference type="InterPro" id="IPR051677">
    <property type="entry name" value="AfsR-DnrI-RedD_regulator"/>
</dbReference>
<evidence type="ECO:0000256" key="2">
    <source>
        <dbReference type="ARBA" id="ARBA00023015"/>
    </source>
</evidence>
<dbReference type="Pfam" id="PF03704">
    <property type="entry name" value="BTAD"/>
    <property type="match status" value="1"/>
</dbReference>
<evidence type="ECO:0000256" key="6">
    <source>
        <dbReference type="SAM" id="MobiDB-lite"/>
    </source>
</evidence>
<accession>A0A8J3BY02</accession>
<dbReference type="AlphaFoldDB" id="A0A8J3BY02"/>
<dbReference type="PROSITE" id="PS51755">
    <property type="entry name" value="OMPR_PHOB"/>
    <property type="match status" value="1"/>
</dbReference>
<feature type="region of interest" description="Disordered" evidence="6">
    <location>
        <begin position="602"/>
        <end position="624"/>
    </location>
</feature>
<dbReference type="GO" id="GO:0006355">
    <property type="term" value="P:regulation of DNA-templated transcription"/>
    <property type="evidence" value="ECO:0007669"/>
    <property type="project" value="InterPro"/>
</dbReference>
<keyword evidence="4" id="KW-0804">Transcription</keyword>
<dbReference type="Gene3D" id="1.10.10.10">
    <property type="entry name" value="Winged helix-like DNA-binding domain superfamily/Winged helix DNA-binding domain"/>
    <property type="match status" value="1"/>
</dbReference>
<dbReference type="PRINTS" id="PR00364">
    <property type="entry name" value="DISEASERSIST"/>
</dbReference>
<sequence>MTISFRVLGPLEIRQGASTVPLPAVKPRVLMAYLLAHANRTVPIDDLVGEIWASSPPPSATANVRTYVAGLRRSIRRDSPSLQILAKPGAYRLTVTGGEYLLDIDKFRNLVRLGRTEMAAGSPHGALEFLDRALELWRGPAFEGVSDGPVLGAYASHLEEERAQAMEEAFEARLALGRYAEVVPALRRHIRAEPLRERPYALLMTALYRCGDAAGALDVFGSARQALTSHLGIEPGPQLAELHRAVLERNPALEPVFVPESGAVGTPFLTPPAIPEFRGRSAEIALGFGVLTATSRSTPAILAVSGMAGVGKTALAVTLAHRVRAHYSDGQLYADLHGDDREPTAPAQVIRHFLDLLEVPSERVPEGLAERAGLLRSRLAGRRVLVLLDNVADESQMRALLPGSADCAVLVTSRRRLSALDGADFLDLTCPAEPQAMAMFAGFLGREPATVERAAAREIVRMCGSLPLALRIAAARPRRPLPQTASLLRDEAQRLGRLRVGDLAVRPRFASGYAALQPADRRVLRLVSLLSTPDVTVPVAAAMTGDGTGPVTTSLENLADVHLLIETVPEDGGPARYRFHELVRIFARERAESEDPHAARVMAAGGGGRKPATATVKGQRSQSS</sequence>
<evidence type="ECO:0000256" key="5">
    <source>
        <dbReference type="PROSITE-ProRule" id="PRU01091"/>
    </source>
</evidence>
<dbReference type="EMBL" id="BMMX01000003">
    <property type="protein sequence ID" value="GGK81741.1"/>
    <property type="molecule type" value="Genomic_DNA"/>
</dbReference>
<dbReference type="SUPFAM" id="SSF52540">
    <property type="entry name" value="P-loop containing nucleoside triphosphate hydrolases"/>
    <property type="match status" value="1"/>
</dbReference>
<keyword evidence="9" id="KW-1185">Reference proteome</keyword>
<dbReference type="Proteomes" id="UP000656042">
    <property type="component" value="Unassembled WGS sequence"/>
</dbReference>
<dbReference type="SUPFAM" id="SSF48452">
    <property type="entry name" value="TPR-like"/>
    <property type="match status" value="1"/>
</dbReference>
<reference evidence="8" key="2">
    <citation type="submission" date="2020-09" db="EMBL/GenBank/DDBJ databases">
        <authorList>
            <person name="Sun Q."/>
            <person name="Zhou Y."/>
        </authorList>
    </citation>
    <scope>NUCLEOTIDE SEQUENCE</scope>
    <source>
        <strain evidence="8">CGMCC 4.7299</strain>
    </source>
</reference>
<dbReference type="CDD" id="cd15831">
    <property type="entry name" value="BTAD"/>
    <property type="match status" value="1"/>
</dbReference>
<evidence type="ECO:0000256" key="1">
    <source>
        <dbReference type="ARBA" id="ARBA00005820"/>
    </source>
</evidence>
<comment type="similarity">
    <text evidence="1">Belongs to the AfsR/DnrI/RedD regulatory family.</text>
</comment>
<protein>
    <recommendedName>
        <fullName evidence="7">OmpR/PhoB-type domain-containing protein</fullName>
    </recommendedName>
</protein>
<evidence type="ECO:0000259" key="7">
    <source>
        <dbReference type="PROSITE" id="PS51755"/>
    </source>
</evidence>
<dbReference type="RefSeq" id="WP_189078317.1">
    <property type="nucleotide sequence ID" value="NZ_BMMX01000003.1"/>
</dbReference>
<dbReference type="SMART" id="SM00862">
    <property type="entry name" value="Trans_reg_C"/>
    <property type="match status" value="1"/>
</dbReference>
<evidence type="ECO:0000313" key="8">
    <source>
        <dbReference type="EMBL" id="GGK81741.1"/>
    </source>
</evidence>
<dbReference type="InterPro" id="IPR016032">
    <property type="entry name" value="Sig_transdc_resp-reg_C-effctor"/>
</dbReference>
<dbReference type="Pfam" id="PF00931">
    <property type="entry name" value="NB-ARC"/>
    <property type="match status" value="1"/>
</dbReference>
<dbReference type="Gene3D" id="1.25.40.10">
    <property type="entry name" value="Tetratricopeptide repeat domain"/>
    <property type="match status" value="1"/>
</dbReference>